<comment type="subcellular location">
    <subcellularLocation>
        <location evidence="13">Cytoplasm</location>
    </subcellularLocation>
</comment>
<dbReference type="InterPro" id="IPR006203">
    <property type="entry name" value="GHMP_knse_ATP-bd_CS"/>
</dbReference>
<comment type="catalytic activity">
    <reaction evidence="11 13">
        <text>L-homoserine + ATP = O-phospho-L-homoserine + ADP + H(+)</text>
        <dbReference type="Rhea" id="RHEA:13985"/>
        <dbReference type="ChEBI" id="CHEBI:15378"/>
        <dbReference type="ChEBI" id="CHEBI:30616"/>
        <dbReference type="ChEBI" id="CHEBI:57476"/>
        <dbReference type="ChEBI" id="CHEBI:57590"/>
        <dbReference type="ChEBI" id="CHEBI:456216"/>
        <dbReference type="EC" id="2.7.1.39"/>
    </reaction>
</comment>
<evidence type="ECO:0000256" key="8">
    <source>
        <dbReference type="ARBA" id="ARBA00022741"/>
    </source>
</evidence>
<evidence type="ECO:0000256" key="4">
    <source>
        <dbReference type="ARBA" id="ARBA00017858"/>
    </source>
</evidence>
<evidence type="ECO:0000256" key="1">
    <source>
        <dbReference type="ARBA" id="ARBA00005015"/>
    </source>
</evidence>
<dbReference type="Pfam" id="PF08544">
    <property type="entry name" value="GHMP_kinases_C"/>
    <property type="match status" value="1"/>
</dbReference>
<evidence type="ECO:0000256" key="3">
    <source>
        <dbReference type="ARBA" id="ARBA00012078"/>
    </source>
</evidence>
<keyword evidence="5 13" id="KW-0028">Amino-acid biosynthesis</keyword>
<dbReference type="GO" id="GO:0004413">
    <property type="term" value="F:homoserine kinase activity"/>
    <property type="evidence" value="ECO:0007669"/>
    <property type="project" value="UniProtKB-UniRule"/>
</dbReference>
<dbReference type="SUPFAM" id="SSF55060">
    <property type="entry name" value="GHMP Kinase, C-terminal domain"/>
    <property type="match status" value="1"/>
</dbReference>
<dbReference type="Gene3D" id="3.30.70.890">
    <property type="entry name" value="GHMP kinase, C-terminal domain"/>
    <property type="match status" value="1"/>
</dbReference>
<dbReference type="Pfam" id="PF00288">
    <property type="entry name" value="GHMP_kinases_N"/>
    <property type="match status" value="1"/>
</dbReference>
<evidence type="ECO:0000256" key="12">
    <source>
        <dbReference type="ARBA" id="ARBA00049954"/>
    </source>
</evidence>
<reference evidence="17" key="1">
    <citation type="submission" date="2017-07" db="EMBL/GenBank/DDBJ databases">
        <title>Draft genome sequence of Effusibacillus lacus strain skLN1.</title>
        <authorList>
            <person name="Watanabe M."/>
            <person name="Kojima H."/>
            <person name="Fukui M."/>
        </authorList>
    </citation>
    <scope>NUCLEOTIDE SEQUENCE [LARGE SCALE GENOMIC DNA]</scope>
    <source>
        <strain evidence="17">skLN1</strain>
    </source>
</reference>
<dbReference type="EC" id="2.7.1.39" evidence="3 13"/>
<dbReference type="InterPro" id="IPR013750">
    <property type="entry name" value="GHMP_kinase_C_dom"/>
</dbReference>
<name>A0A292YNW9_9BACL</name>
<evidence type="ECO:0000256" key="10">
    <source>
        <dbReference type="ARBA" id="ARBA00022840"/>
    </source>
</evidence>
<feature type="domain" description="GHMP kinase N-terminal" evidence="14">
    <location>
        <begin position="58"/>
        <end position="144"/>
    </location>
</feature>
<evidence type="ECO:0000256" key="13">
    <source>
        <dbReference type="HAMAP-Rule" id="MF_00384"/>
    </source>
</evidence>
<dbReference type="SUPFAM" id="SSF54211">
    <property type="entry name" value="Ribosomal protein S5 domain 2-like"/>
    <property type="match status" value="1"/>
</dbReference>
<dbReference type="GO" id="GO:0005737">
    <property type="term" value="C:cytoplasm"/>
    <property type="evidence" value="ECO:0007669"/>
    <property type="project" value="UniProtKB-SubCell"/>
</dbReference>
<evidence type="ECO:0000256" key="7">
    <source>
        <dbReference type="ARBA" id="ARBA00022697"/>
    </source>
</evidence>
<keyword evidence="10 13" id="KW-0067">ATP-binding</keyword>
<comment type="function">
    <text evidence="12 13">Catalyzes the ATP-dependent phosphorylation of L-homoserine to L-homoserine phosphate.</text>
</comment>
<dbReference type="InterPro" id="IPR006204">
    <property type="entry name" value="GHMP_kinase_N_dom"/>
</dbReference>
<sequence>MGVCIRVPATTANLGPGFDTFGMALSLYNTLEVDWSSGNLQIDVTGDGADLVPVNKTNAVYRAMQIVFERADQTALLEKRGLYIRIHNAVPVTRGMGSSATAIVGGLWAANELLGHPLSVDELLNLAVQLEGHPDNVAPAILGGIVVSGIVKEKAYAKRFSPPPGMKCVVAVPDFQLATKTSRKALPPAVPHGDAVSNVNRVGLMVAALMDGNLEMFCDLMEDRLHEPYRTPLVPGMKEAIAAAREAGAMGAVLSGSGPALIAFCRDGAAAIGNALQSGFATEGIESTILHLQPAEEGVAVLASIS</sequence>
<dbReference type="OrthoDB" id="9769912at2"/>
<keyword evidence="13" id="KW-0963">Cytoplasm</keyword>
<comment type="caution">
    <text evidence="16">The sequence shown here is derived from an EMBL/GenBank/DDBJ whole genome shotgun (WGS) entry which is preliminary data.</text>
</comment>
<evidence type="ECO:0000256" key="5">
    <source>
        <dbReference type="ARBA" id="ARBA00022605"/>
    </source>
</evidence>
<dbReference type="EMBL" id="BDUF01000068">
    <property type="protein sequence ID" value="GAX90886.1"/>
    <property type="molecule type" value="Genomic_DNA"/>
</dbReference>
<gene>
    <name evidence="13" type="primary">thrB</name>
    <name evidence="16" type="ORF">EFBL_2528</name>
</gene>
<feature type="domain" description="GHMP kinase C-terminal" evidence="15">
    <location>
        <begin position="205"/>
        <end position="280"/>
    </location>
</feature>
<keyword evidence="7 13" id="KW-0791">Threonine biosynthesis</keyword>
<dbReference type="InterPro" id="IPR000870">
    <property type="entry name" value="Homoserine_kinase"/>
</dbReference>
<dbReference type="NCBIfam" id="TIGR00191">
    <property type="entry name" value="thrB"/>
    <property type="match status" value="1"/>
</dbReference>
<protein>
    <recommendedName>
        <fullName evidence="4 13">Homoserine kinase</fullName>
        <shortName evidence="13">HK</shortName>
        <shortName evidence="13">HSK</shortName>
        <ecNumber evidence="3 13">2.7.1.39</ecNumber>
    </recommendedName>
</protein>
<evidence type="ECO:0000256" key="11">
    <source>
        <dbReference type="ARBA" id="ARBA00049375"/>
    </source>
</evidence>
<comment type="pathway">
    <text evidence="1 13">Amino-acid biosynthesis; L-threonine biosynthesis; L-threonine from L-aspartate: step 4/5.</text>
</comment>
<dbReference type="GO" id="GO:0005524">
    <property type="term" value="F:ATP binding"/>
    <property type="evidence" value="ECO:0007669"/>
    <property type="project" value="UniProtKB-UniRule"/>
</dbReference>
<comment type="similarity">
    <text evidence="2 13">Belongs to the GHMP kinase family. Homoserine kinase subfamily.</text>
</comment>
<dbReference type="AlphaFoldDB" id="A0A292YNW9"/>
<evidence type="ECO:0000259" key="15">
    <source>
        <dbReference type="Pfam" id="PF08544"/>
    </source>
</evidence>
<proteinExistence type="inferred from homology"/>
<evidence type="ECO:0000259" key="14">
    <source>
        <dbReference type="Pfam" id="PF00288"/>
    </source>
</evidence>
<dbReference type="RefSeq" id="WP_096182610.1">
    <property type="nucleotide sequence ID" value="NZ_BDUF01000068.1"/>
</dbReference>
<dbReference type="UniPathway" id="UPA00050">
    <property type="reaction ID" value="UER00064"/>
</dbReference>
<dbReference type="GO" id="GO:0009088">
    <property type="term" value="P:threonine biosynthetic process"/>
    <property type="evidence" value="ECO:0007669"/>
    <property type="project" value="UniProtKB-UniRule"/>
</dbReference>
<keyword evidence="8 13" id="KW-0547">Nucleotide-binding</keyword>
<evidence type="ECO:0000256" key="6">
    <source>
        <dbReference type="ARBA" id="ARBA00022679"/>
    </source>
</evidence>
<keyword evidence="9 13" id="KW-0418">Kinase</keyword>
<dbReference type="PANTHER" id="PTHR20861:SF1">
    <property type="entry name" value="HOMOSERINE KINASE"/>
    <property type="match status" value="1"/>
</dbReference>
<dbReference type="NCBIfam" id="NF002288">
    <property type="entry name" value="PRK01212.1-4"/>
    <property type="match status" value="1"/>
</dbReference>
<dbReference type="Proteomes" id="UP000217785">
    <property type="component" value="Unassembled WGS sequence"/>
</dbReference>
<accession>A0A292YNW9</accession>
<dbReference type="PRINTS" id="PR00958">
    <property type="entry name" value="HOMSERKINASE"/>
</dbReference>
<evidence type="ECO:0000256" key="2">
    <source>
        <dbReference type="ARBA" id="ARBA00007370"/>
    </source>
</evidence>
<keyword evidence="6 13" id="KW-0808">Transferase</keyword>
<evidence type="ECO:0000313" key="17">
    <source>
        <dbReference type="Proteomes" id="UP000217785"/>
    </source>
</evidence>
<organism evidence="16 17">
    <name type="scientific">Effusibacillus lacus</name>
    <dbReference type="NCBI Taxonomy" id="1348429"/>
    <lineage>
        <taxon>Bacteria</taxon>
        <taxon>Bacillati</taxon>
        <taxon>Bacillota</taxon>
        <taxon>Bacilli</taxon>
        <taxon>Bacillales</taxon>
        <taxon>Alicyclobacillaceae</taxon>
        <taxon>Effusibacillus</taxon>
    </lineage>
</organism>
<feature type="binding site" evidence="13">
    <location>
        <begin position="91"/>
        <end position="101"/>
    </location>
    <ligand>
        <name>ATP</name>
        <dbReference type="ChEBI" id="CHEBI:30616"/>
    </ligand>
</feature>
<dbReference type="InterPro" id="IPR020568">
    <property type="entry name" value="Ribosomal_Su5_D2-typ_SF"/>
</dbReference>
<dbReference type="InterPro" id="IPR036554">
    <property type="entry name" value="GHMP_kinase_C_sf"/>
</dbReference>
<dbReference type="Gene3D" id="3.30.230.10">
    <property type="match status" value="1"/>
</dbReference>
<dbReference type="PROSITE" id="PS00627">
    <property type="entry name" value="GHMP_KINASES_ATP"/>
    <property type="match status" value="1"/>
</dbReference>
<dbReference type="HAMAP" id="MF_00384">
    <property type="entry name" value="Homoser_kinase"/>
    <property type="match status" value="1"/>
</dbReference>
<evidence type="ECO:0000256" key="9">
    <source>
        <dbReference type="ARBA" id="ARBA00022777"/>
    </source>
</evidence>
<dbReference type="InterPro" id="IPR014721">
    <property type="entry name" value="Ribsml_uS5_D2-typ_fold_subgr"/>
</dbReference>
<dbReference type="PANTHER" id="PTHR20861">
    <property type="entry name" value="HOMOSERINE/4-DIPHOSPHOCYTIDYL-2-C-METHYL-D-ERYTHRITOL KINASE"/>
    <property type="match status" value="1"/>
</dbReference>
<evidence type="ECO:0000313" key="16">
    <source>
        <dbReference type="EMBL" id="GAX90886.1"/>
    </source>
</evidence>
<dbReference type="PIRSF" id="PIRSF000676">
    <property type="entry name" value="Homoser_kin"/>
    <property type="match status" value="1"/>
</dbReference>
<keyword evidence="17" id="KW-1185">Reference proteome</keyword>